<feature type="transmembrane region" description="Helical" evidence="7">
    <location>
        <begin position="12"/>
        <end position="28"/>
    </location>
</feature>
<keyword evidence="2" id="KW-0050">Antiport</keyword>
<feature type="transmembrane region" description="Helical" evidence="7">
    <location>
        <begin position="330"/>
        <end position="348"/>
    </location>
</feature>
<reference evidence="9 10" key="1">
    <citation type="submission" date="2018-03" db="EMBL/GenBank/DDBJ databases">
        <title>Ahniella affigens gen. nov., sp. nov., a gammaproteobacterium isolated from sandy soil near a stream.</title>
        <authorList>
            <person name="Ko Y."/>
            <person name="Kim J.-H."/>
        </authorList>
    </citation>
    <scope>NUCLEOTIDE SEQUENCE [LARGE SCALE GENOMIC DNA]</scope>
    <source>
        <strain evidence="9 10">D13</strain>
    </source>
</reference>
<dbReference type="GO" id="GO:1902600">
    <property type="term" value="P:proton transmembrane transport"/>
    <property type="evidence" value="ECO:0007669"/>
    <property type="project" value="InterPro"/>
</dbReference>
<feature type="transmembrane region" description="Helical" evidence="7">
    <location>
        <begin position="154"/>
        <end position="178"/>
    </location>
</feature>
<feature type="transmembrane region" description="Helical" evidence="7">
    <location>
        <begin position="40"/>
        <end position="56"/>
    </location>
</feature>
<organism evidence="9 10">
    <name type="scientific">Ahniella affigens</name>
    <dbReference type="NCBI Taxonomy" id="2021234"/>
    <lineage>
        <taxon>Bacteria</taxon>
        <taxon>Pseudomonadati</taxon>
        <taxon>Pseudomonadota</taxon>
        <taxon>Gammaproteobacteria</taxon>
        <taxon>Lysobacterales</taxon>
        <taxon>Rhodanobacteraceae</taxon>
        <taxon>Ahniella</taxon>
    </lineage>
</organism>
<feature type="transmembrane region" description="Helical" evidence="7">
    <location>
        <begin position="190"/>
        <end position="213"/>
    </location>
</feature>
<feature type="domain" description="Cation/H+ exchanger transmembrane" evidence="8">
    <location>
        <begin position="22"/>
        <end position="374"/>
    </location>
</feature>
<dbReference type="EMBL" id="CP027860">
    <property type="protein sequence ID" value="AVP96046.1"/>
    <property type="molecule type" value="Genomic_DNA"/>
</dbReference>
<feature type="transmembrane region" description="Helical" evidence="7">
    <location>
        <begin position="277"/>
        <end position="310"/>
    </location>
</feature>
<evidence type="ECO:0000313" key="10">
    <source>
        <dbReference type="Proteomes" id="UP000241074"/>
    </source>
</evidence>
<keyword evidence="2" id="KW-0813">Transport</keyword>
<evidence type="ECO:0000259" key="8">
    <source>
        <dbReference type="Pfam" id="PF00999"/>
    </source>
</evidence>
<dbReference type="GO" id="GO:0016020">
    <property type="term" value="C:membrane"/>
    <property type="evidence" value="ECO:0007669"/>
    <property type="project" value="UniProtKB-SubCell"/>
</dbReference>
<proteinExistence type="predicted"/>
<dbReference type="PANTHER" id="PTHR43021">
    <property type="entry name" value="NA(+)/H(+) ANTIPORTER-RELATED"/>
    <property type="match status" value="1"/>
</dbReference>
<dbReference type="Gene3D" id="1.20.1530.20">
    <property type="match status" value="1"/>
</dbReference>
<sequence>MPTWLESIPSELAWPLVCVIAFALAEFLSRSIRLPRISTYALIGFALGGAQLGLLPERPSKAMVLLANVAFGLLLFECGYRINWSWFRRNPWMLVISLLEALLTFFSVLMIAQEFGLAPMSALLLASLAVPTSPATVIRVIHETRASGQVVERLLHFSALNCIYAVLLFKAMVGWHLYQRSGAWWDAGVASLWVVFGSALIGAAFGTLLPALLRALKRTPRDSDLVLILGLFVAVGCSQVLDLSSIVVSLVFGMVVRSQGVILAARHRDFGVMGELLSLFLFVFVAATLNINAVLAGIGLAVLIVMARLGSTMLVTTGLATLSGSTYRKGALVGLAMAPMSAFVILLLEQTPEIGPKLVNEIPALAALVLSMEVLGPFLTRLSLKWAGETEEEV</sequence>
<keyword evidence="6 7" id="KW-0472">Membrane</keyword>
<name>A0A2P1PMH8_9GAMM</name>
<keyword evidence="5" id="KW-0406">Ion transport</keyword>
<gene>
    <name evidence="9" type="ORF">C7S18_02040</name>
</gene>
<feature type="transmembrane region" description="Helical" evidence="7">
    <location>
        <begin position="62"/>
        <end position="80"/>
    </location>
</feature>
<evidence type="ECO:0000256" key="2">
    <source>
        <dbReference type="ARBA" id="ARBA00022449"/>
    </source>
</evidence>
<accession>A0A2P1PMH8</accession>
<dbReference type="OrthoDB" id="8617652at2"/>
<evidence type="ECO:0000313" key="9">
    <source>
        <dbReference type="EMBL" id="AVP96046.1"/>
    </source>
</evidence>
<evidence type="ECO:0000256" key="6">
    <source>
        <dbReference type="ARBA" id="ARBA00023136"/>
    </source>
</evidence>
<evidence type="ECO:0000256" key="7">
    <source>
        <dbReference type="SAM" id="Phobius"/>
    </source>
</evidence>
<reference evidence="9 10" key="2">
    <citation type="submission" date="2018-03" db="EMBL/GenBank/DDBJ databases">
        <authorList>
            <person name="Keele B.F."/>
        </authorList>
    </citation>
    <scope>NUCLEOTIDE SEQUENCE [LARGE SCALE GENOMIC DNA]</scope>
    <source>
        <strain evidence="9 10">D13</strain>
    </source>
</reference>
<protein>
    <submittedName>
        <fullName evidence="9">Sodium:proton antiporter</fullName>
    </submittedName>
</protein>
<dbReference type="Proteomes" id="UP000241074">
    <property type="component" value="Chromosome"/>
</dbReference>
<dbReference type="Pfam" id="PF00999">
    <property type="entry name" value="Na_H_Exchanger"/>
    <property type="match status" value="1"/>
</dbReference>
<dbReference type="PANTHER" id="PTHR43021:SF2">
    <property type="entry name" value="CATION_H+ EXCHANGER DOMAIN-CONTAINING PROTEIN"/>
    <property type="match status" value="1"/>
</dbReference>
<keyword evidence="3 7" id="KW-0812">Transmembrane</keyword>
<evidence type="ECO:0000256" key="1">
    <source>
        <dbReference type="ARBA" id="ARBA00004141"/>
    </source>
</evidence>
<dbReference type="KEGG" id="xba:C7S18_02040"/>
<dbReference type="GO" id="GO:0015297">
    <property type="term" value="F:antiporter activity"/>
    <property type="evidence" value="ECO:0007669"/>
    <property type="project" value="UniProtKB-KW"/>
</dbReference>
<feature type="transmembrane region" description="Helical" evidence="7">
    <location>
        <begin position="225"/>
        <end position="241"/>
    </location>
</feature>
<keyword evidence="10" id="KW-1185">Reference proteome</keyword>
<evidence type="ECO:0000256" key="4">
    <source>
        <dbReference type="ARBA" id="ARBA00022989"/>
    </source>
</evidence>
<dbReference type="RefSeq" id="WP_106889975.1">
    <property type="nucleotide sequence ID" value="NZ_CP027860.1"/>
</dbReference>
<evidence type="ECO:0000256" key="5">
    <source>
        <dbReference type="ARBA" id="ARBA00023065"/>
    </source>
</evidence>
<keyword evidence="4 7" id="KW-1133">Transmembrane helix</keyword>
<dbReference type="AlphaFoldDB" id="A0A2P1PMH8"/>
<dbReference type="InterPro" id="IPR006153">
    <property type="entry name" value="Cation/H_exchanger_TM"/>
</dbReference>
<feature type="transmembrane region" description="Helical" evidence="7">
    <location>
        <begin position="92"/>
        <end position="112"/>
    </location>
</feature>
<comment type="subcellular location">
    <subcellularLocation>
        <location evidence="1">Membrane</location>
        <topology evidence="1">Multi-pass membrane protein</topology>
    </subcellularLocation>
</comment>
<feature type="transmembrane region" description="Helical" evidence="7">
    <location>
        <begin position="118"/>
        <end position="142"/>
    </location>
</feature>
<dbReference type="InterPro" id="IPR038770">
    <property type="entry name" value="Na+/solute_symporter_sf"/>
</dbReference>
<evidence type="ECO:0000256" key="3">
    <source>
        <dbReference type="ARBA" id="ARBA00022692"/>
    </source>
</evidence>